<dbReference type="RefSeq" id="WP_220117934.1">
    <property type="nucleotide sequence ID" value="NZ_JAHZUY010000033.1"/>
</dbReference>
<keyword evidence="3" id="KW-1185">Reference proteome</keyword>
<dbReference type="InterPro" id="IPR025161">
    <property type="entry name" value="IS402-like_dom"/>
</dbReference>
<reference evidence="2 3" key="1">
    <citation type="submission" date="2021-08" db="EMBL/GenBank/DDBJ databases">
        <title>Caldovatus sediminis gen. nov., sp. nov., a moderately thermophilic bacterium isolated from a hot spring.</title>
        <authorList>
            <person name="Hu C.-J."/>
            <person name="Li W.-J."/>
            <person name="Xian W.-D."/>
        </authorList>
    </citation>
    <scope>NUCLEOTIDE SEQUENCE [LARGE SCALE GENOMIC DNA]</scope>
    <source>
        <strain evidence="2 3">SYSU G05006</strain>
    </source>
</reference>
<accession>A0ABS7F5F0</accession>
<protein>
    <submittedName>
        <fullName evidence="2">Transposase</fullName>
    </submittedName>
</protein>
<dbReference type="PANTHER" id="PTHR30007:SF0">
    <property type="entry name" value="TRANSPOSASE"/>
    <property type="match status" value="1"/>
</dbReference>
<evidence type="ECO:0000313" key="3">
    <source>
        <dbReference type="Proteomes" id="UP001519924"/>
    </source>
</evidence>
<name>A0ABS7F5F0_9PROT</name>
<dbReference type="EMBL" id="JAHZUY010000033">
    <property type="protein sequence ID" value="MBW8270187.1"/>
    <property type="molecule type" value="Genomic_DNA"/>
</dbReference>
<comment type="caution">
    <text evidence="2">The sequence shown here is derived from an EMBL/GenBank/DDBJ whole genome shotgun (WGS) entry which is preliminary data.</text>
</comment>
<evidence type="ECO:0000259" key="1">
    <source>
        <dbReference type="Pfam" id="PF13340"/>
    </source>
</evidence>
<organism evidence="2 3">
    <name type="scientific">Caldovatus aquaticus</name>
    <dbReference type="NCBI Taxonomy" id="2865671"/>
    <lineage>
        <taxon>Bacteria</taxon>
        <taxon>Pseudomonadati</taxon>
        <taxon>Pseudomonadota</taxon>
        <taxon>Alphaproteobacteria</taxon>
        <taxon>Acetobacterales</taxon>
        <taxon>Roseomonadaceae</taxon>
        <taxon>Caldovatus</taxon>
    </lineage>
</organism>
<sequence length="86" mass="10343">MWTPATRRQHSRTGLRYASDLTDDELRILEPLLPAAPGRGRRRAWPLREIANAIFYVLRAGCTWRLLPDSFLPWRTVYRWFVRWFV</sequence>
<proteinExistence type="predicted"/>
<dbReference type="PANTHER" id="PTHR30007">
    <property type="entry name" value="PHP DOMAIN PROTEIN"/>
    <property type="match status" value="1"/>
</dbReference>
<evidence type="ECO:0000313" key="2">
    <source>
        <dbReference type="EMBL" id="MBW8270187.1"/>
    </source>
</evidence>
<dbReference type="Pfam" id="PF13340">
    <property type="entry name" value="DUF4096"/>
    <property type="match status" value="1"/>
</dbReference>
<feature type="domain" description="Insertion element IS402-like" evidence="1">
    <location>
        <begin position="21"/>
        <end position="84"/>
    </location>
</feature>
<gene>
    <name evidence="2" type="ORF">K1J50_11895</name>
</gene>
<dbReference type="Proteomes" id="UP001519924">
    <property type="component" value="Unassembled WGS sequence"/>
</dbReference>
<feature type="non-terminal residue" evidence="2">
    <location>
        <position position="86"/>
    </location>
</feature>